<keyword evidence="2" id="KW-1185">Reference proteome</keyword>
<name>A0ABW0K9X3_9BACL</name>
<gene>
    <name evidence="1" type="ORF">ACFPOG_13665</name>
</gene>
<evidence type="ECO:0000313" key="2">
    <source>
        <dbReference type="Proteomes" id="UP001596044"/>
    </source>
</evidence>
<dbReference type="Proteomes" id="UP001596044">
    <property type="component" value="Unassembled WGS sequence"/>
</dbReference>
<evidence type="ECO:0000313" key="1">
    <source>
        <dbReference type="EMBL" id="MFC5449311.1"/>
    </source>
</evidence>
<sequence length="87" mass="8213">MSLICAFTEDEAAGDGLDAVLPVVVAGLEVAAGLLDVVLGAADGLGEAVGLGATLGDALAVGAAALAVGFSFAEHAVNISTLATSMG</sequence>
<organism evidence="1 2">
    <name type="scientific">Paenibacillus aestuarii</name>
    <dbReference type="NCBI Taxonomy" id="516965"/>
    <lineage>
        <taxon>Bacteria</taxon>
        <taxon>Bacillati</taxon>
        <taxon>Bacillota</taxon>
        <taxon>Bacilli</taxon>
        <taxon>Bacillales</taxon>
        <taxon>Paenibacillaceae</taxon>
        <taxon>Paenibacillus</taxon>
    </lineage>
</organism>
<reference evidence="2" key="1">
    <citation type="journal article" date="2019" name="Int. J. Syst. Evol. Microbiol.">
        <title>The Global Catalogue of Microorganisms (GCM) 10K type strain sequencing project: providing services to taxonomists for standard genome sequencing and annotation.</title>
        <authorList>
            <consortium name="The Broad Institute Genomics Platform"/>
            <consortium name="The Broad Institute Genome Sequencing Center for Infectious Disease"/>
            <person name="Wu L."/>
            <person name="Ma J."/>
        </authorList>
    </citation>
    <scope>NUCLEOTIDE SEQUENCE [LARGE SCALE GENOMIC DNA]</scope>
    <source>
        <strain evidence="2">KACC 11904</strain>
    </source>
</reference>
<dbReference type="EMBL" id="JBHSMJ010000018">
    <property type="protein sequence ID" value="MFC5449311.1"/>
    <property type="molecule type" value="Genomic_DNA"/>
</dbReference>
<accession>A0ABW0K9X3</accession>
<comment type="caution">
    <text evidence="1">The sequence shown here is derived from an EMBL/GenBank/DDBJ whole genome shotgun (WGS) entry which is preliminary data.</text>
</comment>
<protein>
    <submittedName>
        <fullName evidence="1">Uncharacterized protein</fullName>
    </submittedName>
</protein>
<dbReference type="RefSeq" id="WP_270879708.1">
    <property type="nucleotide sequence ID" value="NZ_JAQFVF010000026.1"/>
</dbReference>
<proteinExistence type="predicted"/>